<feature type="region of interest" description="Disordered" evidence="1">
    <location>
        <begin position="67"/>
        <end position="126"/>
    </location>
</feature>
<dbReference type="Gene3D" id="3.30.420.10">
    <property type="entry name" value="Ribonuclease H-like superfamily/Ribonuclease H"/>
    <property type="match status" value="1"/>
</dbReference>
<feature type="compositionally biased region" description="Acidic residues" evidence="1">
    <location>
        <begin position="89"/>
        <end position="101"/>
    </location>
</feature>
<dbReference type="EMBL" id="HBGF01029481">
    <property type="protein sequence ID" value="CAD9125351.1"/>
    <property type="molecule type" value="Transcribed_RNA"/>
</dbReference>
<protein>
    <recommendedName>
        <fullName evidence="2">Tc1-like transposase DDE domain-containing protein</fullName>
    </recommendedName>
</protein>
<evidence type="ECO:0000256" key="1">
    <source>
        <dbReference type="SAM" id="MobiDB-lite"/>
    </source>
</evidence>
<dbReference type="InterPro" id="IPR038717">
    <property type="entry name" value="Tc1-like_DDE_dom"/>
</dbReference>
<gene>
    <name evidence="3" type="ORF">NDES1114_LOCUS19560</name>
</gene>
<sequence length="473" mass="52659">MTMPESAERALSPISRVVVSDDYEIRTATDASAQLHLVGRDHPQAQQLIEFINSMRIDQAAKDALEQFSDGDSDSGGTSLSALSVGTEDAVDDGGDAEPDAEMPRDTEDVGQADATSTSPSAASDDDELYTVRLALQAATKQVRHKELAAENEIDDLLLSPQQLLLRVHVKAAVEALGANVTRRRVMHMLQRMGHNVRRESLRLLLHKMGYRWINKTRTVLLSPAHREARVAFAKTLLAPENLAELHRIIFTDEKFFTPGGVQKKTWAPKGKKVYLRQDRRQGVMGFLCINLYGDWQMYWYKPGEAINGPRYLETLKQYAACEPVWHKELAEGEERPKLIFQEDNAPCHTAATIAAEKAQALASAGFVTLQEAFGVKWPAKSPDLSPIENVWAWLDSQLRRQVVHTLPQMKAVVETHLNSKEGRAMVTKMIQSFVGRLQKCVDMDGENVQNVDPRDKRALPEHISVPTGAASP</sequence>
<evidence type="ECO:0000259" key="2">
    <source>
        <dbReference type="Pfam" id="PF13358"/>
    </source>
</evidence>
<reference evidence="3" key="1">
    <citation type="submission" date="2021-01" db="EMBL/GenBank/DDBJ databases">
        <authorList>
            <person name="Corre E."/>
            <person name="Pelletier E."/>
            <person name="Niang G."/>
            <person name="Scheremetjew M."/>
            <person name="Finn R."/>
            <person name="Kale V."/>
            <person name="Holt S."/>
            <person name="Cochrane G."/>
            <person name="Meng A."/>
            <person name="Brown T."/>
            <person name="Cohen L."/>
        </authorList>
    </citation>
    <scope>NUCLEOTIDE SEQUENCE</scope>
    <source>
        <strain evidence="3">CCAP 1951/1</strain>
    </source>
</reference>
<feature type="domain" description="Tc1-like transposase DDE" evidence="2">
    <location>
        <begin position="248"/>
        <end position="406"/>
    </location>
</feature>
<dbReference type="PANTHER" id="PTHR47326">
    <property type="entry name" value="TRANSPOSABLE ELEMENT TC3 TRANSPOSASE-LIKE PROTEIN"/>
    <property type="match status" value="1"/>
</dbReference>
<name>A0A7S1M9R8_NEODS</name>
<proteinExistence type="predicted"/>
<dbReference type="PANTHER" id="PTHR47326:SF1">
    <property type="entry name" value="HTH PSQ-TYPE DOMAIN-CONTAINING PROTEIN"/>
    <property type="match status" value="1"/>
</dbReference>
<organism evidence="3">
    <name type="scientific">Neobodo designis</name>
    <name type="common">Flagellated protozoan</name>
    <name type="synonym">Bodo designis</name>
    <dbReference type="NCBI Taxonomy" id="312471"/>
    <lineage>
        <taxon>Eukaryota</taxon>
        <taxon>Discoba</taxon>
        <taxon>Euglenozoa</taxon>
        <taxon>Kinetoplastea</taxon>
        <taxon>Metakinetoplastina</taxon>
        <taxon>Neobodonida</taxon>
        <taxon>Neobodo</taxon>
    </lineage>
</organism>
<dbReference type="InterPro" id="IPR036397">
    <property type="entry name" value="RNaseH_sf"/>
</dbReference>
<accession>A0A7S1M9R8</accession>
<evidence type="ECO:0000313" key="3">
    <source>
        <dbReference type="EMBL" id="CAD9125351.1"/>
    </source>
</evidence>
<dbReference type="GO" id="GO:0003676">
    <property type="term" value="F:nucleic acid binding"/>
    <property type="evidence" value="ECO:0007669"/>
    <property type="project" value="InterPro"/>
</dbReference>
<dbReference type="Pfam" id="PF13358">
    <property type="entry name" value="DDE_3"/>
    <property type="match status" value="1"/>
</dbReference>
<feature type="compositionally biased region" description="Low complexity" evidence="1">
    <location>
        <begin position="113"/>
        <end position="123"/>
    </location>
</feature>
<dbReference type="AlphaFoldDB" id="A0A7S1M9R8"/>